<protein>
    <recommendedName>
        <fullName evidence="2">lipid IVA 3-deoxy-D-manno-octulosonic acid transferase</fullName>
        <ecNumber evidence="2">2.4.99.12</ecNumber>
    </recommendedName>
    <alternativeName>
        <fullName evidence="4">Lipid IV(A) 3-deoxy-D-manno-octulosonic acid transferase</fullName>
    </alternativeName>
</protein>
<evidence type="ECO:0000256" key="3">
    <source>
        <dbReference type="ARBA" id="ARBA00022679"/>
    </source>
</evidence>
<dbReference type="PANTHER" id="PTHR42755:SF1">
    <property type="entry name" value="3-DEOXY-D-MANNO-OCTULOSONIC ACID TRANSFERASE, MITOCHONDRIAL-RELATED"/>
    <property type="match status" value="1"/>
</dbReference>
<dbReference type="PANTHER" id="PTHR42755">
    <property type="entry name" value="3-DEOXY-MANNO-OCTULOSONATE CYTIDYLYLTRANSFERASE"/>
    <property type="match status" value="1"/>
</dbReference>
<dbReference type="FunFam" id="3.40.50.2000:FF:000032">
    <property type="entry name" value="3-deoxy-D-manno-octulosonic acid transferase"/>
    <property type="match status" value="1"/>
</dbReference>
<feature type="domain" description="3-deoxy-D-manno-octulosonic-acid transferase N-terminal" evidence="7">
    <location>
        <begin position="33"/>
        <end position="214"/>
    </location>
</feature>
<dbReference type="Gene3D" id="3.40.50.2000">
    <property type="entry name" value="Glycogen Phosphorylase B"/>
    <property type="match status" value="1"/>
</dbReference>
<sequence length="426" mass="47196">MLRFLYSFLLIFSVPLILLRLYWRGYRVPGYWQRISERFGCYTPSPEFDLAKTTIWIHAVSVGETIAAEPLVKALSKTYPTAQILLTYMTPTGADRVEALFGNTIFHGYLPYDLPAAVNRFLTRIKPNLLIIMETELWPNLIHQCKKQGVKAILANARLSKKSAAGYARFSGLTKPMLQSINAIAAQSTQDANRFQALGAPADKISVTGSLKFNVEQGSKIQANDSFFNFIKNSGRTVLIAASTREGEEVKVISAYKEVQRTIPNTLLLLVPRHPERFAEVEKLCEKHELTTICRSSQRLADESTQVILGDSMGELFDYYSVADIAFVGGSLVDTGCQNVLEPAALALPVVVGPSQYNFEQICKQLESAGGLKTVANEQELATFLVELIGDEFKRNQMGLSARSVIDANQKALPALLSVIEKVFSE</sequence>
<dbReference type="SUPFAM" id="SSF53756">
    <property type="entry name" value="UDP-Glycosyltransferase/glycogen phosphorylase"/>
    <property type="match status" value="1"/>
</dbReference>
<evidence type="ECO:0000313" key="8">
    <source>
        <dbReference type="EMBL" id="SUZ65517.1"/>
    </source>
</evidence>
<evidence type="ECO:0000256" key="1">
    <source>
        <dbReference type="ARBA" id="ARBA00006380"/>
    </source>
</evidence>
<name>A0A381PH26_9ZZZZ</name>
<keyword evidence="6" id="KW-0472">Membrane</keyword>
<gene>
    <name evidence="8" type="ORF">METZ01_LOCUS18371</name>
</gene>
<dbReference type="FunFam" id="3.40.50.11720:FF:000001">
    <property type="entry name" value="3-deoxy-D-manno-octulosonic acid transferase"/>
    <property type="match status" value="1"/>
</dbReference>
<proteinExistence type="inferred from homology"/>
<evidence type="ECO:0000256" key="6">
    <source>
        <dbReference type="SAM" id="Phobius"/>
    </source>
</evidence>
<dbReference type="GO" id="GO:0005886">
    <property type="term" value="C:plasma membrane"/>
    <property type="evidence" value="ECO:0007669"/>
    <property type="project" value="TreeGrafter"/>
</dbReference>
<dbReference type="Gene3D" id="3.40.50.11720">
    <property type="entry name" value="3-Deoxy-D-manno-octulosonic-acid transferase, N-terminal domain"/>
    <property type="match status" value="1"/>
</dbReference>
<feature type="transmembrane region" description="Helical" evidence="6">
    <location>
        <begin position="6"/>
        <end position="23"/>
    </location>
</feature>
<comment type="similarity">
    <text evidence="1">Belongs to the glycosyltransferase group 1 family. Glycosyltransferase 30 subfamily.</text>
</comment>
<evidence type="ECO:0000256" key="2">
    <source>
        <dbReference type="ARBA" id="ARBA00012621"/>
    </source>
</evidence>
<comment type="catalytic activity">
    <reaction evidence="5">
        <text>lipid IVA (E. coli) + CMP-3-deoxy-beta-D-manno-octulosonate = alpha-Kdo-(2-&gt;6)-lipid IVA (E. coli) + CMP + H(+)</text>
        <dbReference type="Rhea" id="RHEA:28066"/>
        <dbReference type="ChEBI" id="CHEBI:15378"/>
        <dbReference type="ChEBI" id="CHEBI:58603"/>
        <dbReference type="ChEBI" id="CHEBI:60364"/>
        <dbReference type="ChEBI" id="CHEBI:60377"/>
        <dbReference type="ChEBI" id="CHEBI:85987"/>
        <dbReference type="EC" id="2.4.99.12"/>
    </reaction>
</comment>
<dbReference type="InterPro" id="IPR007507">
    <property type="entry name" value="Glycos_transf_N"/>
</dbReference>
<dbReference type="EC" id="2.4.99.12" evidence="2"/>
<dbReference type="NCBIfam" id="NF004388">
    <property type="entry name" value="PRK05749.1-4"/>
    <property type="match status" value="1"/>
</dbReference>
<keyword evidence="6" id="KW-1133">Transmembrane helix</keyword>
<keyword evidence="3" id="KW-0808">Transferase</keyword>
<dbReference type="InterPro" id="IPR038107">
    <property type="entry name" value="Glycos_transf_N_sf"/>
</dbReference>
<organism evidence="8">
    <name type="scientific">marine metagenome</name>
    <dbReference type="NCBI Taxonomy" id="408172"/>
    <lineage>
        <taxon>unclassified sequences</taxon>
        <taxon>metagenomes</taxon>
        <taxon>ecological metagenomes</taxon>
    </lineage>
</organism>
<reference evidence="8" key="1">
    <citation type="submission" date="2018-05" db="EMBL/GenBank/DDBJ databases">
        <authorList>
            <person name="Lanie J.A."/>
            <person name="Ng W.-L."/>
            <person name="Kazmierczak K.M."/>
            <person name="Andrzejewski T.M."/>
            <person name="Davidsen T.M."/>
            <person name="Wayne K.J."/>
            <person name="Tettelin H."/>
            <person name="Glass J.I."/>
            <person name="Rusch D."/>
            <person name="Podicherti R."/>
            <person name="Tsui H.-C.T."/>
            <person name="Winkler M.E."/>
        </authorList>
    </citation>
    <scope>NUCLEOTIDE SEQUENCE</scope>
</reference>
<dbReference type="Pfam" id="PF04413">
    <property type="entry name" value="Glycos_transf_N"/>
    <property type="match status" value="1"/>
</dbReference>
<evidence type="ECO:0000256" key="5">
    <source>
        <dbReference type="ARBA" id="ARBA00049183"/>
    </source>
</evidence>
<dbReference type="EMBL" id="UINC01000961">
    <property type="protein sequence ID" value="SUZ65517.1"/>
    <property type="molecule type" value="Genomic_DNA"/>
</dbReference>
<evidence type="ECO:0000256" key="4">
    <source>
        <dbReference type="ARBA" id="ARBA00031445"/>
    </source>
</evidence>
<dbReference type="GO" id="GO:0043842">
    <property type="term" value="F:Kdo transferase activity"/>
    <property type="evidence" value="ECO:0007669"/>
    <property type="project" value="UniProtKB-EC"/>
</dbReference>
<keyword evidence="6" id="KW-0812">Transmembrane</keyword>
<accession>A0A381PH26</accession>
<dbReference type="InterPro" id="IPR039901">
    <property type="entry name" value="Kdotransferase"/>
</dbReference>
<dbReference type="AlphaFoldDB" id="A0A381PH26"/>
<evidence type="ECO:0000259" key="7">
    <source>
        <dbReference type="Pfam" id="PF04413"/>
    </source>
</evidence>
<dbReference type="GO" id="GO:0009245">
    <property type="term" value="P:lipid A biosynthetic process"/>
    <property type="evidence" value="ECO:0007669"/>
    <property type="project" value="TreeGrafter"/>
</dbReference>